<reference evidence="6 7" key="1">
    <citation type="submission" date="2020-08" db="EMBL/GenBank/DDBJ databases">
        <title>Sequencing the genomes of 1000 actinobacteria strains.</title>
        <authorList>
            <person name="Klenk H.-P."/>
        </authorList>
    </citation>
    <scope>NUCLEOTIDE SEQUENCE [LARGE SCALE GENOMIC DNA]</scope>
    <source>
        <strain evidence="6 7">DSM 28796</strain>
    </source>
</reference>
<dbReference type="InterPro" id="IPR008920">
    <property type="entry name" value="TF_FadR/GntR_C"/>
</dbReference>
<dbReference type="GO" id="GO:0003677">
    <property type="term" value="F:DNA binding"/>
    <property type="evidence" value="ECO:0007669"/>
    <property type="project" value="UniProtKB-KW"/>
</dbReference>
<dbReference type="Gene3D" id="1.20.120.530">
    <property type="entry name" value="GntR ligand-binding domain-like"/>
    <property type="match status" value="1"/>
</dbReference>
<dbReference type="InterPro" id="IPR036388">
    <property type="entry name" value="WH-like_DNA-bd_sf"/>
</dbReference>
<dbReference type="PANTHER" id="PTHR43537">
    <property type="entry name" value="TRANSCRIPTIONAL REGULATOR, GNTR FAMILY"/>
    <property type="match status" value="1"/>
</dbReference>
<evidence type="ECO:0000256" key="4">
    <source>
        <dbReference type="SAM" id="MobiDB-lite"/>
    </source>
</evidence>
<dbReference type="PROSITE" id="PS50949">
    <property type="entry name" value="HTH_GNTR"/>
    <property type="match status" value="1"/>
</dbReference>
<dbReference type="Pfam" id="PF00392">
    <property type="entry name" value="GntR"/>
    <property type="match status" value="1"/>
</dbReference>
<keyword evidence="7" id="KW-1185">Reference proteome</keyword>
<evidence type="ECO:0000256" key="1">
    <source>
        <dbReference type="ARBA" id="ARBA00023015"/>
    </source>
</evidence>
<dbReference type="GO" id="GO:0003700">
    <property type="term" value="F:DNA-binding transcription factor activity"/>
    <property type="evidence" value="ECO:0007669"/>
    <property type="project" value="InterPro"/>
</dbReference>
<dbReference type="InterPro" id="IPR011711">
    <property type="entry name" value="GntR_C"/>
</dbReference>
<dbReference type="InterPro" id="IPR000524">
    <property type="entry name" value="Tscrpt_reg_HTH_GntR"/>
</dbReference>
<dbReference type="PANTHER" id="PTHR43537:SF5">
    <property type="entry name" value="UXU OPERON TRANSCRIPTIONAL REGULATOR"/>
    <property type="match status" value="1"/>
</dbReference>
<dbReference type="Proteomes" id="UP000588158">
    <property type="component" value="Unassembled WGS sequence"/>
</dbReference>
<dbReference type="Gene3D" id="1.10.10.10">
    <property type="entry name" value="Winged helix-like DNA-binding domain superfamily/Winged helix DNA-binding domain"/>
    <property type="match status" value="1"/>
</dbReference>
<dbReference type="EMBL" id="JACHLZ010000001">
    <property type="protein sequence ID" value="MBB5830883.1"/>
    <property type="molecule type" value="Genomic_DNA"/>
</dbReference>
<dbReference type="RefSeq" id="WP_184324435.1">
    <property type="nucleotide sequence ID" value="NZ_JACHLZ010000001.1"/>
</dbReference>
<keyword evidence="2" id="KW-0238">DNA-binding</keyword>
<feature type="compositionally biased region" description="Low complexity" evidence="4">
    <location>
        <begin position="7"/>
        <end position="29"/>
    </location>
</feature>
<dbReference type="SMART" id="SM00895">
    <property type="entry name" value="FCD"/>
    <property type="match status" value="1"/>
</dbReference>
<evidence type="ECO:0000256" key="3">
    <source>
        <dbReference type="ARBA" id="ARBA00023163"/>
    </source>
</evidence>
<evidence type="ECO:0000313" key="7">
    <source>
        <dbReference type="Proteomes" id="UP000588158"/>
    </source>
</evidence>
<evidence type="ECO:0000256" key="2">
    <source>
        <dbReference type="ARBA" id="ARBA00023125"/>
    </source>
</evidence>
<name>A0A841AAA9_9MICO</name>
<dbReference type="SUPFAM" id="SSF46785">
    <property type="entry name" value="Winged helix' DNA-binding domain"/>
    <property type="match status" value="1"/>
</dbReference>
<dbReference type="CDD" id="cd07377">
    <property type="entry name" value="WHTH_GntR"/>
    <property type="match status" value="1"/>
</dbReference>
<feature type="region of interest" description="Disordered" evidence="4">
    <location>
        <begin position="1"/>
        <end position="29"/>
    </location>
</feature>
<feature type="region of interest" description="Disordered" evidence="4">
    <location>
        <begin position="308"/>
        <end position="334"/>
    </location>
</feature>
<protein>
    <submittedName>
        <fullName evidence="6">GntR family transcriptional repressor for pyruvate dehydrogenase complex</fullName>
    </submittedName>
</protein>
<feature type="compositionally biased region" description="Low complexity" evidence="4">
    <location>
        <begin position="308"/>
        <end position="325"/>
    </location>
</feature>
<dbReference type="Pfam" id="PF07729">
    <property type="entry name" value="FCD"/>
    <property type="match status" value="1"/>
</dbReference>
<dbReference type="SMART" id="SM00345">
    <property type="entry name" value="HTH_GNTR"/>
    <property type="match status" value="1"/>
</dbReference>
<proteinExistence type="predicted"/>
<organism evidence="6 7">
    <name type="scientific">Brachybacterium aquaticum</name>
    <dbReference type="NCBI Taxonomy" id="1432564"/>
    <lineage>
        <taxon>Bacteria</taxon>
        <taxon>Bacillati</taxon>
        <taxon>Actinomycetota</taxon>
        <taxon>Actinomycetes</taxon>
        <taxon>Micrococcales</taxon>
        <taxon>Dermabacteraceae</taxon>
        <taxon>Brachybacterium</taxon>
    </lineage>
</organism>
<accession>A0A841AAA9</accession>
<keyword evidence="1" id="KW-0805">Transcription regulation</keyword>
<feature type="domain" description="HTH gntR-type" evidence="5">
    <location>
        <begin position="55"/>
        <end position="123"/>
    </location>
</feature>
<evidence type="ECO:0000259" key="5">
    <source>
        <dbReference type="PROSITE" id="PS50949"/>
    </source>
</evidence>
<keyword evidence="6" id="KW-0670">Pyruvate</keyword>
<gene>
    <name evidence="6" type="ORF">HNR70_000696</name>
</gene>
<sequence>MPSDPVPSGAGRGPSADGPAPAGAVPTGAAPGLGDTAWRYLTAPTAADSSALSRDTLVGQARQAVLDLIDADGLEAGDALPSVGALSERFGCSKAVVREALSALGALGIIEIANGRAARVRPPDTALVRFYLSRALRGAPGEGFSTLMDLRSPLEVRAAALAATRLGRGGAPSADGAGTDGGSDGLGPADAVVPADGIEAERAELTALLARMGEALGDSEEYPRLDLQLHATIARLSASPALQGVLDAVSVPLFRAMRELRVTREARGLVGVEHTEHTRIVEAILAGDAEAAAAAMAEHMAAVEAFDDVGTTNRSGTTDRTSTTDPAVASPDLS</sequence>
<comment type="caution">
    <text evidence="6">The sequence shown here is derived from an EMBL/GenBank/DDBJ whole genome shotgun (WGS) entry which is preliminary data.</text>
</comment>
<dbReference type="AlphaFoldDB" id="A0A841AAA9"/>
<dbReference type="InterPro" id="IPR036390">
    <property type="entry name" value="WH_DNA-bd_sf"/>
</dbReference>
<dbReference type="SUPFAM" id="SSF48008">
    <property type="entry name" value="GntR ligand-binding domain-like"/>
    <property type="match status" value="1"/>
</dbReference>
<evidence type="ECO:0000313" key="6">
    <source>
        <dbReference type="EMBL" id="MBB5830883.1"/>
    </source>
</evidence>
<keyword evidence="3" id="KW-0804">Transcription</keyword>